<protein>
    <recommendedName>
        <fullName evidence="4">RBR-type E3 ubiquitin transferase</fullName>
        <ecNumber evidence="4">2.3.2.31</ecNumber>
    </recommendedName>
</protein>
<dbReference type="EMBL" id="BPQB01000003">
    <property type="protein sequence ID" value="GJE85933.1"/>
    <property type="molecule type" value="Genomic_DNA"/>
</dbReference>
<keyword evidence="10" id="KW-0833">Ubl conjugation pathway</keyword>
<comment type="subcellular location">
    <subcellularLocation>
        <location evidence="2">Membrane</location>
        <topology evidence="2">Single-pass membrane protein</topology>
    </subcellularLocation>
</comment>
<dbReference type="GO" id="GO:0061630">
    <property type="term" value="F:ubiquitin protein ligase activity"/>
    <property type="evidence" value="ECO:0007669"/>
    <property type="project" value="UniProtKB-EC"/>
</dbReference>
<evidence type="ECO:0000256" key="7">
    <source>
        <dbReference type="ARBA" id="ARBA00022723"/>
    </source>
</evidence>
<dbReference type="OrthoDB" id="1431934at2759"/>
<dbReference type="CDD" id="cd23820">
    <property type="entry name" value="RWD_RNF14"/>
    <property type="match status" value="1"/>
</dbReference>
<feature type="domain" description="RING-type" evidence="18">
    <location>
        <begin position="206"/>
        <end position="461"/>
    </location>
</feature>
<keyword evidence="11" id="KW-0862">Zinc</keyword>
<comment type="similarity">
    <text evidence="14">Belongs to the RBR family. RNF14 subfamily.</text>
</comment>
<evidence type="ECO:0000256" key="15">
    <source>
        <dbReference type="PROSITE-ProRule" id="PRU00175"/>
    </source>
</evidence>
<dbReference type="Pfam" id="PF05773">
    <property type="entry name" value="RWD"/>
    <property type="match status" value="1"/>
</dbReference>
<dbReference type="InterPro" id="IPR002867">
    <property type="entry name" value="IBR_dom"/>
</dbReference>
<dbReference type="CDD" id="cd20354">
    <property type="entry name" value="Rcat_RBR_RNF14"/>
    <property type="match status" value="1"/>
</dbReference>
<dbReference type="InterPro" id="IPR001841">
    <property type="entry name" value="Znf_RING"/>
</dbReference>
<evidence type="ECO:0000259" key="17">
    <source>
        <dbReference type="PROSITE" id="PS50089"/>
    </source>
</evidence>
<keyword evidence="7" id="KW-0479">Metal-binding</keyword>
<dbReference type="CDD" id="cd20341">
    <property type="entry name" value="BRcat_RBR_RNF14"/>
    <property type="match status" value="1"/>
</dbReference>
<dbReference type="Pfam" id="PF22191">
    <property type="entry name" value="IBR_1"/>
    <property type="match status" value="1"/>
</dbReference>
<dbReference type="SUPFAM" id="SSF54495">
    <property type="entry name" value="UBC-like"/>
    <property type="match status" value="1"/>
</dbReference>
<evidence type="ECO:0000256" key="11">
    <source>
        <dbReference type="ARBA" id="ARBA00022833"/>
    </source>
</evidence>
<evidence type="ECO:0000256" key="4">
    <source>
        <dbReference type="ARBA" id="ARBA00012251"/>
    </source>
</evidence>
<proteinExistence type="inferred from homology"/>
<evidence type="ECO:0000256" key="14">
    <source>
        <dbReference type="ARBA" id="ARBA00044508"/>
    </source>
</evidence>
<keyword evidence="5" id="KW-0808">Transferase</keyword>
<evidence type="ECO:0000256" key="10">
    <source>
        <dbReference type="ARBA" id="ARBA00022786"/>
    </source>
</evidence>
<keyword evidence="6" id="KW-0812">Transmembrane</keyword>
<dbReference type="PROSITE" id="PS51873">
    <property type="entry name" value="TRIAD"/>
    <property type="match status" value="1"/>
</dbReference>
<dbReference type="SMART" id="SM00647">
    <property type="entry name" value="IBR"/>
    <property type="match status" value="2"/>
</dbReference>
<accession>A0A9P3L9F6</accession>
<dbReference type="InterPro" id="IPR006575">
    <property type="entry name" value="RWD_dom"/>
</dbReference>
<evidence type="ECO:0000256" key="9">
    <source>
        <dbReference type="ARBA" id="ARBA00022771"/>
    </source>
</evidence>
<comment type="caution">
    <text evidence="19">The sequence shown here is derived from an EMBL/GenBank/DDBJ whole genome shotgun (WGS) entry which is preliminary data.</text>
</comment>
<dbReference type="EC" id="2.3.2.31" evidence="4"/>
<dbReference type="Proteomes" id="UP000703269">
    <property type="component" value="Unassembled WGS sequence"/>
</dbReference>
<comment type="pathway">
    <text evidence="3">Protein modification; protein ubiquitination.</text>
</comment>
<keyword evidence="13" id="KW-0472">Membrane</keyword>
<evidence type="ECO:0000256" key="5">
    <source>
        <dbReference type="ARBA" id="ARBA00022679"/>
    </source>
</evidence>
<dbReference type="GO" id="GO:0016567">
    <property type="term" value="P:protein ubiquitination"/>
    <property type="evidence" value="ECO:0007669"/>
    <property type="project" value="InterPro"/>
</dbReference>
<dbReference type="InterPro" id="IPR016135">
    <property type="entry name" value="UBQ-conjugating_enzyme/RWD"/>
</dbReference>
<feature type="domain" description="RING-type" evidence="17">
    <location>
        <begin position="210"/>
        <end position="255"/>
    </location>
</feature>
<evidence type="ECO:0000256" key="6">
    <source>
        <dbReference type="ARBA" id="ARBA00022692"/>
    </source>
</evidence>
<gene>
    <name evidence="19" type="ORF">PsYK624_020130</name>
</gene>
<evidence type="ECO:0000256" key="2">
    <source>
        <dbReference type="ARBA" id="ARBA00004167"/>
    </source>
</evidence>
<dbReference type="InterPro" id="IPR047548">
    <property type="entry name" value="Rcat_RBR_RNF14"/>
</dbReference>
<dbReference type="PROSITE" id="PS00518">
    <property type="entry name" value="ZF_RING_1"/>
    <property type="match status" value="1"/>
</dbReference>
<dbReference type="Gene3D" id="3.10.110.10">
    <property type="entry name" value="Ubiquitin Conjugating Enzyme"/>
    <property type="match status" value="1"/>
</dbReference>
<dbReference type="PANTHER" id="PTHR11685">
    <property type="entry name" value="RBR FAMILY RING FINGER AND IBR DOMAIN-CONTAINING"/>
    <property type="match status" value="1"/>
</dbReference>
<feature type="region of interest" description="Disordered" evidence="16">
    <location>
        <begin position="63"/>
        <end position="86"/>
    </location>
</feature>
<evidence type="ECO:0000256" key="3">
    <source>
        <dbReference type="ARBA" id="ARBA00004906"/>
    </source>
</evidence>
<keyword evidence="8" id="KW-0677">Repeat</keyword>
<dbReference type="SMART" id="SM00591">
    <property type="entry name" value="RWD"/>
    <property type="match status" value="1"/>
</dbReference>
<evidence type="ECO:0000256" key="13">
    <source>
        <dbReference type="ARBA" id="ARBA00023136"/>
    </source>
</evidence>
<dbReference type="GO" id="GO:0031090">
    <property type="term" value="C:organelle membrane"/>
    <property type="evidence" value="ECO:0007669"/>
    <property type="project" value="UniProtKB-ARBA"/>
</dbReference>
<dbReference type="Gene3D" id="1.20.120.1750">
    <property type="match status" value="1"/>
</dbReference>
<dbReference type="AlphaFoldDB" id="A0A9P3L9F6"/>
<dbReference type="InterPro" id="IPR031127">
    <property type="entry name" value="E3_UB_ligase_RBR"/>
</dbReference>
<evidence type="ECO:0000256" key="8">
    <source>
        <dbReference type="ARBA" id="ARBA00022737"/>
    </source>
</evidence>
<dbReference type="InterPro" id="IPR013083">
    <property type="entry name" value="Znf_RING/FYVE/PHD"/>
</dbReference>
<dbReference type="PROSITE" id="PS50089">
    <property type="entry name" value="ZF_RING_2"/>
    <property type="match status" value="1"/>
</dbReference>
<dbReference type="FunFam" id="3.30.40.10:FF:000051">
    <property type="entry name" value="RBR-type E3 ubiquitin transferase"/>
    <property type="match status" value="1"/>
</dbReference>
<keyword evidence="12" id="KW-1133">Transmembrane helix</keyword>
<organism evidence="19 20">
    <name type="scientific">Phanerochaete sordida</name>
    <dbReference type="NCBI Taxonomy" id="48140"/>
    <lineage>
        <taxon>Eukaryota</taxon>
        <taxon>Fungi</taxon>
        <taxon>Dikarya</taxon>
        <taxon>Basidiomycota</taxon>
        <taxon>Agaricomycotina</taxon>
        <taxon>Agaricomycetes</taxon>
        <taxon>Polyporales</taxon>
        <taxon>Phanerochaetaceae</taxon>
        <taxon>Phanerochaete</taxon>
    </lineage>
</organism>
<keyword evidence="20" id="KW-1185">Reference proteome</keyword>
<evidence type="ECO:0000256" key="12">
    <source>
        <dbReference type="ARBA" id="ARBA00022989"/>
    </source>
</evidence>
<comment type="catalytic activity">
    <reaction evidence="1">
        <text>[E2 ubiquitin-conjugating enzyme]-S-ubiquitinyl-L-cysteine + [acceptor protein]-L-lysine = [E2 ubiquitin-conjugating enzyme]-L-cysteine + [acceptor protein]-N(6)-ubiquitinyl-L-lysine.</text>
        <dbReference type="EC" id="2.3.2.31"/>
    </reaction>
</comment>
<evidence type="ECO:0000256" key="16">
    <source>
        <dbReference type="SAM" id="MobiDB-lite"/>
    </source>
</evidence>
<dbReference type="GO" id="GO:0008270">
    <property type="term" value="F:zinc ion binding"/>
    <property type="evidence" value="ECO:0007669"/>
    <property type="project" value="UniProtKB-KW"/>
</dbReference>
<evidence type="ECO:0000259" key="18">
    <source>
        <dbReference type="PROSITE" id="PS51873"/>
    </source>
</evidence>
<sequence>MPATVDYNAEDIATCRTLQMEEWEVLQSIYPDYLSGDSANGVIKLEVPVELSEPRFVVPLEEDNPATEGSQHLPPTPVPGTSNPAHDTSTIALSALPPLLLEILLPPAYPSYCPPEIISIHATHGWLSRKVALLRKHLMAMWQPGDGVLYSWIECVRSGEFLESLHLLESVDGRDIVRIPHPALHLLAPLLVEYETSTQQARFSQTSYNCEICLTSIKGARCVSLSCTHVFCRPCLEDFWQLCIKEGDVGRVGCPEPGCVKEGREATEEEVRRVVSEEEVQRWKWLRRKRITDRDPSVIHCPMSFCQAPVPKPPNVDEGSGWERLRTCPDCGYSFCAYCRRTWHGPISDCPLSSTESFVLEYIALPEGSPAREQIERRYGRANITRLVAKYNEDQANKQWLQESTMGCPSCRVKVEKSVGCNHMTCARCGQHFCYRCGDKISASNPYQHFSVPGMPCFSKLFDYQSVDDDEWQPIEGFEAL</sequence>
<name>A0A9P3L9F6_9APHY</name>
<evidence type="ECO:0000256" key="1">
    <source>
        <dbReference type="ARBA" id="ARBA00001798"/>
    </source>
</evidence>
<reference evidence="19 20" key="1">
    <citation type="submission" date="2021-08" db="EMBL/GenBank/DDBJ databases">
        <title>Draft Genome Sequence of Phanerochaete sordida strain YK-624.</title>
        <authorList>
            <person name="Mori T."/>
            <person name="Dohra H."/>
            <person name="Suzuki T."/>
            <person name="Kawagishi H."/>
            <person name="Hirai H."/>
        </authorList>
    </citation>
    <scope>NUCLEOTIDE SEQUENCE [LARGE SCALE GENOMIC DNA]</scope>
    <source>
        <strain evidence="19 20">YK-624</strain>
    </source>
</reference>
<evidence type="ECO:0000313" key="20">
    <source>
        <dbReference type="Proteomes" id="UP000703269"/>
    </source>
</evidence>
<dbReference type="Pfam" id="PF01485">
    <property type="entry name" value="IBR"/>
    <property type="match status" value="1"/>
</dbReference>
<dbReference type="SUPFAM" id="SSF57850">
    <property type="entry name" value="RING/U-box"/>
    <property type="match status" value="3"/>
</dbReference>
<dbReference type="InterPro" id="IPR017907">
    <property type="entry name" value="Znf_RING_CS"/>
</dbReference>
<dbReference type="GO" id="GO:0005737">
    <property type="term" value="C:cytoplasm"/>
    <property type="evidence" value="ECO:0007669"/>
    <property type="project" value="UniProtKB-ARBA"/>
</dbReference>
<keyword evidence="9 15" id="KW-0863">Zinc-finger</keyword>
<dbReference type="InterPro" id="IPR044066">
    <property type="entry name" value="TRIAD_supradom"/>
</dbReference>
<dbReference type="Gene3D" id="3.30.40.10">
    <property type="entry name" value="Zinc/RING finger domain, C3HC4 (zinc finger)"/>
    <property type="match status" value="1"/>
</dbReference>
<evidence type="ECO:0000313" key="19">
    <source>
        <dbReference type="EMBL" id="GJE85933.1"/>
    </source>
</evidence>